<name>A0ABD6B8S3_9EURY</name>
<dbReference type="RefSeq" id="WP_379818884.1">
    <property type="nucleotide sequence ID" value="NZ_JBHUDH010000182.1"/>
</dbReference>
<reference evidence="3 4" key="1">
    <citation type="journal article" date="2019" name="Int. J. Syst. Evol. Microbiol.">
        <title>The Global Catalogue of Microorganisms (GCM) 10K type strain sequencing project: providing services to taxonomists for standard genome sequencing and annotation.</title>
        <authorList>
            <consortium name="The Broad Institute Genomics Platform"/>
            <consortium name="The Broad Institute Genome Sequencing Center for Infectious Disease"/>
            <person name="Wu L."/>
            <person name="Ma J."/>
        </authorList>
    </citation>
    <scope>NUCLEOTIDE SEQUENCE [LARGE SCALE GENOMIC DNA]</scope>
    <source>
        <strain evidence="3 4">CGMCC 1.12285</strain>
    </source>
</reference>
<dbReference type="Pfam" id="PF01609">
    <property type="entry name" value="DDE_Tnp_1"/>
    <property type="match status" value="1"/>
</dbReference>
<dbReference type="AlphaFoldDB" id="A0ABD6B8S3"/>
<keyword evidence="4" id="KW-1185">Reference proteome</keyword>
<proteinExistence type="predicted"/>
<organism evidence="3 4">
    <name type="scientific">Halolamina salina</name>
    <dbReference type="NCBI Taxonomy" id="1220023"/>
    <lineage>
        <taxon>Archaea</taxon>
        <taxon>Methanobacteriati</taxon>
        <taxon>Methanobacteriota</taxon>
        <taxon>Stenosarchaea group</taxon>
        <taxon>Halobacteria</taxon>
        <taxon>Halobacteriales</taxon>
        <taxon>Haloferacaceae</taxon>
    </lineage>
</organism>
<evidence type="ECO:0000259" key="2">
    <source>
        <dbReference type="Pfam" id="PF01609"/>
    </source>
</evidence>
<accession>A0ABD6B8S3</accession>
<sequence>MSRPAASRDRIAEQVASEGFDLTPTEPSDDDYRFIAGKVAEHGPPIYYEEDGYEGRGEENAKAMANLHVYRHVVEGLDSWPEVERHLKTTPGVAENLGLEKPRSRETLRLSWKEQFEDENTREAIRCLAWDLRDSIGWGMDGVLMAMGVDDQSLSYPEFSEEGIRQSAKEDAYERIAPILYDIIDFERAENASVPFDDLADYAGWLARRQDFPESMETYAEEQGLDEEPFDPETFRRAVRNKERERVVVDGAVHWVKPRAHVDEAEPNPDQYDSWEELEEDGVDWSVDLLDDPGGTDDWHSTMEEGIEQFVAELKEEDIIDGEVPVCIDGSIRSWHKHPEGADKRPDGVYQESYFETNYGWKDLTANAIIDGRSVVLANVSKVPGDRTFQALKYLVDRARDLVDVECFYADAEFATVQFCRYIDYINEYYVFRKGHRDPVKEAFKDFTGKADWTDYTMKTSSQAGKGSKEHDTTLFAVEKRGQIGVKKGEKRDEDHKQAGLDDFQMEKPEGQLTFDDLVDDEDIEYVAFVTNKKITSSGIDPALDPKAHDNEHTVWGQAERYRRRWSIETTFRQVKYQFMAKTRSRDLGTRRFFWMVGILLYNGWATMNLLVQEWAAQTFDDDETDPPVRGKVYLEELANFDYG</sequence>
<dbReference type="EMBL" id="JBHUDH010000182">
    <property type="protein sequence ID" value="MFD1527305.1"/>
    <property type="molecule type" value="Genomic_DNA"/>
</dbReference>
<comment type="caution">
    <text evidence="3">The sequence shown here is derived from an EMBL/GenBank/DDBJ whole genome shotgun (WGS) entry which is preliminary data.</text>
</comment>
<dbReference type="Proteomes" id="UP001597111">
    <property type="component" value="Unassembled WGS sequence"/>
</dbReference>
<feature type="region of interest" description="Disordered" evidence="1">
    <location>
        <begin position="1"/>
        <end position="29"/>
    </location>
</feature>
<feature type="compositionally biased region" description="Basic and acidic residues" evidence="1">
    <location>
        <begin position="1"/>
        <end position="12"/>
    </location>
</feature>
<protein>
    <submittedName>
        <fullName evidence="3">Transposase</fullName>
    </submittedName>
</protein>
<evidence type="ECO:0000313" key="4">
    <source>
        <dbReference type="Proteomes" id="UP001597111"/>
    </source>
</evidence>
<feature type="domain" description="Transposase IS4-like" evidence="2">
    <location>
        <begin position="325"/>
        <end position="603"/>
    </location>
</feature>
<evidence type="ECO:0000256" key="1">
    <source>
        <dbReference type="SAM" id="MobiDB-lite"/>
    </source>
</evidence>
<evidence type="ECO:0000313" key="3">
    <source>
        <dbReference type="EMBL" id="MFD1527305.1"/>
    </source>
</evidence>
<dbReference type="InterPro" id="IPR002559">
    <property type="entry name" value="Transposase_11"/>
</dbReference>
<gene>
    <name evidence="3" type="ORF">ACFR9S_13550</name>
</gene>